<protein>
    <submittedName>
        <fullName evidence="3">Uncharacterized protein</fullName>
    </submittedName>
</protein>
<evidence type="ECO:0000256" key="1">
    <source>
        <dbReference type="SAM" id="MobiDB-lite"/>
    </source>
</evidence>
<keyword evidence="2" id="KW-1185">Reference proteome</keyword>
<dbReference type="WBParaSite" id="sdigi.contig601.g9173.t1">
    <property type="protein sequence ID" value="sdigi.contig601.g9173.t1"/>
    <property type="gene ID" value="sdigi.contig601.g9173"/>
</dbReference>
<feature type="compositionally biased region" description="Basic and acidic residues" evidence="1">
    <location>
        <begin position="86"/>
        <end position="95"/>
    </location>
</feature>
<accession>A0A915Q598</accession>
<dbReference type="Proteomes" id="UP000887581">
    <property type="component" value="Unplaced"/>
</dbReference>
<proteinExistence type="predicted"/>
<feature type="compositionally biased region" description="Basic and acidic residues" evidence="1">
    <location>
        <begin position="48"/>
        <end position="79"/>
    </location>
</feature>
<organism evidence="2 3">
    <name type="scientific">Setaria digitata</name>
    <dbReference type="NCBI Taxonomy" id="48799"/>
    <lineage>
        <taxon>Eukaryota</taxon>
        <taxon>Metazoa</taxon>
        <taxon>Ecdysozoa</taxon>
        <taxon>Nematoda</taxon>
        <taxon>Chromadorea</taxon>
        <taxon>Rhabditida</taxon>
        <taxon>Spirurina</taxon>
        <taxon>Spiruromorpha</taxon>
        <taxon>Filarioidea</taxon>
        <taxon>Setariidae</taxon>
        <taxon>Setaria</taxon>
    </lineage>
</organism>
<dbReference type="AlphaFoldDB" id="A0A915Q598"/>
<feature type="region of interest" description="Disordered" evidence="1">
    <location>
        <begin position="1"/>
        <end position="25"/>
    </location>
</feature>
<evidence type="ECO:0000313" key="2">
    <source>
        <dbReference type="Proteomes" id="UP000887581"/>
    </source>
</evidence>
<reference evidence="3" key="1">
    <citation type="submission" date="2022-11" db="UniProtKB">
        <authorList>
            <consortium name="WormBaseParasite"/>
        </authorList>
    </citation>
    <scope>IDENTIFICATION</scope>
</reference>
<sequence>MLQMCLHTRGTSKWDSSKTCSGDKKTLTEDNKLLPKEVKDTAVNFGKDAGDTDRQKEEKHITELPIIEGKKPTSDENHGCNKPKPRKMDFSDKNRKQNEVKQKLINSFIAEITQKSGTSRSGKAKSTCKQCESVIRDNTLEEIPRDMPKYDSL</sequence>
<name>A0A915Q598_9BILA</name>
<feature type="compositionally biased region" description="Polar residues" evidence="1">
    <location>
        <begin position="9"/>
        <end position="20"/>
    </location>
</feature>
<feature type="region of interest" description="Disordered" evidence="1">
    <location>
        <begin position="43"/>
        <end position="95"/>
    </location>
</feature>
<evidence type="ECO:0000313" key="3">
    <source>
        <dbReference type="WBParaSite" id="sdigi.contig601.g9173.t1"/>
    </source>
</evidence>